<feature type="domain" description="Glycosyl transferase family 1" evidence="2">
    <location>
        <begin position="361"/>
        <end position="478"/>
    </location>
</feature>
<dbReference type="Proteomes" id="UP000676194">
    <property type="component" value="Chromosome"/>
</dbReference>
<dbReference type="GO" id="GO:0009103">
    <property type="term" value="P:lipopolysaccharide biosynthetic process"/>
    <property type="evidence" value="ECO:0007669"/>
    <property type="project" value="TreeGrafter"/>
</dbReference>
<dbReference type="AlphaFoldDB" id="A0A8E6EW71"/>
<evidence type="ECO:0000259" key="2">
    <source>
        <dbReference type="Pfam" id="PF00534"/>
    </source>
</evidence>
<keyword evidence="4" id="KW-1185">Reference proteome</keyword>
<gene>
    <name evidence="3" type="ORF">KIH39_07185</name>
</gene>
<protein>
    <submittedName>
        <fullName evidence="3">Glycosyltransferase</fullName>
    </submittedName>
</protein>
<evidence type="ECO:0000256" key="1">
    <source>
        <dbReference type="ARBA" id="ARBA00022679"/>
    </source>
</evidence>
<dbReference type="KEGG" id="tsph:KIH39_07185"/>
<dbReference type="EMBL" id="CP074694">
    <property type="protein sequence ID" value="QVL33685.1"/>
    <property type="molecule type" value="Genomic_DNA"/>
</dbReference>
<dbReference type="CDD" id="cd03801">
    <property type="entry name" value="GT4_PimA-like"/>
    <property type="match status" value="1"/>
</dbReference>
<dbReference type="GO" id="GO:0016757">
    <property type="term" value="F:glycosyltransferase activity"/>
    <property type="evidence" value="ECO:0007669"/>
    <property type="project" value="InterPro"/>
</dbReference>
<dbReference type="SUPFAM" id="SSF53756">
    <property type="entry name" value="UDP-Glycosyltransferase/glycogen phosphorylase"/>
    <property type="match status" value="1"/>
</dbReference>
<dbReference type="Gene3D" id="3.40.50.2000">
    <property type="entry name" value="Glycogen Phosphorylase B"/>
    <property type="match status" value="1"/>
</dbReference>
<organism evidence="3 4">
    <name type="scientific">Telmatocola sphagniphila</name>
    <dbReference type="NCBI Taxonomy" id="1123043"/>
    <lineage>
        <taxon>Bacteria</taxon>
        <taxon>Pseudomonadati</taxon>
        <taxon>Planctomycetota</taxon>
        <taxon>Planctomycetia</taxon>
        <taxon>Gemmatales</taxon>
        <taxon>Gemmataceae</taxon>
    </lineage>
</organism>
<name>A0A8E6EW71_9BACT</name>
<dbReference type="InterPro" id="IPR001296">
    <property type="entry name" value="Glyco_trans_1"/>
</dbReference>
<dbReference type="RefSeq" id="WP_213498619.1">
    <property type="nucleotide sequence ID" value="NZ_CP074694.1"/>
</dbReference>
<sequence length="563" mass="62766">MVNRVGSISRFDTSSAPKSSLQLVFDLPPGTRWIRLKVNMTSSDSNTIESTLKGFSGAILATQNWAGLWIDEIFVRVPPDERGLVLEPTPSVNVHVVECRVQPISSHQMWLIATGKKLKLLRDYGCTTRVLRRGLGLLLKGQFGEFRQKLLRGVDDSRFISTDENPTFDTSISENLPTWAVNRKIDSRVLGRRFVILTPSLSAGDAVSNDVLGMAYTLRAAGAEVLVCSRFASKIWPVVAINRLPEMLRPQDTLIYHHSIGFTEAVRLFEKLPCRKILKYHNITPPELLREQSPELSKACEQGLAELPRLRERAHAVLVDSPFNAANFPAQAQFEILPPFNQIDELLQVEPQEIEGVLPGILVVGRVVPNKNIEKAIETLAFLRKDSRPELKLYIVGSIQSWDYVHKLKSLAEKLDIQDDVQFLGNVTPQQLKGLYKTALVLLCTSLHEGFGLPLLEAAALKLPIVAVPNGAIPATVDGCGWMAADIPETLGRTILRTMENSGEREIKLMLGERHYRKHYTNSSIADRFLDLLHTSLRVEADPLLQLSRAELSVEADSQITVT</sequence>
<reference evidence="3" key="1">
    <citation type="submission" date="2021-05" db="EMBL/GenBank/DDBJ databases">
        <title>Complete genome sequence of the cellulolytic planctomycete Telmatocola sphagniphila SP2T and characterization of the first cellulase from planctomycetes.</title>
        <authorList>
            <person name="Rakitin A.L."/>
            <person name="Beletsky A.V."/>
            <person name="Naumoff D.G."/>
            <person name="Kulichevskaya I.S."/>
            <person name="Mardanov A.V."/>
            <person name="Ravin N.V."/>
            <person name="Dedysh S.N."/>
        </authorList>
    </citation>
    <scope>NUCLEOTIDE SEQUENCE</scope>
    <source>
        <strain evidence="3">SP2T</strain>
    </source>
</reference>
<dbReference type="PANTHER" id="PTHR46401">
    <property type="entry name" value="GLYCOSYLTRANSFERASE WBBK-RELATED"/>
    <property type="match status" value="1"/>
</dbReference>
<proteinExistence type="predicted"/>
<dbReference type="Pfam" id="PF00534">
    <property type="entry name" value="Glycos_transf_1"/>
    <property type="match status" value="1"/>
</dbReference>
<accession>A0A8E6EW71</accession>
<keyword evidence="1" id="KW-0808">Transferase</keyword>
<evidence type="ECO:0000313" key="4">
    <source>
        <dbReference type="Proteomes" id="UP000676194"/>
    </source>
</evidence>
<evidence type="ECO:0000313" key="3">
    <source>
        <dbReference type="EMBL" id="QVL33685.1"/>
    </source>
</evidence>
<dbReference type="PANTHER" id="PTHR46401:SF2">
    <property type="entry name" value="GLYCOSYLTRANSFERASE WBBK-RELATED"/>
    <property type="match status" value="1"/>
</dbReference>